<feature type="domain" description="EGF-like" evidence="5">
    <location>
        <begin position="121"/>
        <end position="153"/>
    </location>
</feature>
<keyword evidence="3" id="KW-0812">Transmembrane</keyword>
<feature type="domain" description="EGF-like" evidence="5">
    <location>
        <begin position="65"/>
        <end position="93"/>
    </location>
</feature>
<dbReference type="SMART" id="SM00181">
    <property type="entry name" value="EGF"/>
    <property type="match status" value="11"/>
</dbReference>
<keyword evidence="4" id="KW-0732">Signal</keyword>
<feature type="domain" description="EGF-like" evidence="5">
    <location>
        <begin position="761"/>
        <end position="788"/>
    </location>
</feature>
<protein>
    <submittedName>
        <fullName evidence="6">Tenascin-X</fullName>
    </submittedName>
</protein>
<proteinExistence type="predicted"/>
<feature type="domain" description="EGF-like" evidence="5">
    <location>
        <begin position="34"/>
        <end position="63"/>
    </location>
</feature>
<feature type="domain" description="EGF-like" evidence="5">
    <location>
        <begin position="187"/>
        <end position="214"/>
    </location>
</feature>
<feature type="domain" description="EGF-like" evidence="5">
    <location>
        <begin position="449"/>
        <end position="479"/>
    </location>
</feature>
<keyword evidence="3" id="KW-0472">Membrane</keyword>
<keyword evidence="1" id="KW-0245">EGF-like domain</keyword>
<dbReference type="PANTHER" id="PTHR24043:SF8">
    <property type="entry name" value="EGF-LIKE DOMAIN-CONTAINING PROTEIN"/>
    <property type="match status" value="1"/>
</dbReference>
<dbReference type="AlphaFoldDB" id="A0A210QCI9"/>
<dbReference type="InterPro" id="IPR000742">
    <property type="entry name" value="EGF"/>
</dbReference>
<evidence type="ECO:0000256" key="3">
    <source>
        <dbReference type="SAM" id="Phobius"/>
    </source>
</evidence>
<gene>
    <name evidence="6" type="ORF">KP79_PYT05205</name>
</gene>
<dbReference type="InterPro" id="IPR042635">
    <property type="entry name" value="MEGF10/SREC1/2-like"/>
</dbReference>
<feature type="chain" id="PRO_5012194200" evidence="4">
    <location>
        <begin position="23"/>
        <end position="861"/>
    </location>
</feature>
<feature type="region of interest" description="Disordered" evidence="2">
    <location>
        <begin position="835"/>
        <end position="861"/>
    </location>
</feature>
<evidence type="ECO:0000256" key="2">
    <source>
        <dbReference type="SAM" id="MobiDB-lite"/>
    </source>
</evidence>
<dbReference type="OrthoDB" id="27819at2759"/>
<evidence type="ECO:0000256" key="1">
    <source>
        <dbReference type="ARBA" id="ARBA00022536"/>
    </source>
</evidence>
<feature type="domain" description="EGF-like" evidence="5">
    <location>
        <begin position="419"/>
        <end position="447"/>
    </location>
</feature>
<evidence type="ECO:0000313" key="7">
    <source>
        <dbReference type="Proteomes" id="UP000242188"/>
    </source>
</evidence>
<feature type="domain" description="EGF-like" evidence="5">
    <location>
        <begin position="648"/>
        <end position="681"/>
    </location>
</feature>
<evidence type="ECO:0000313" key="6">
    <source>
        <dbReference type="EMBL" id="OWF46459.1"/>
    </source>
</evidence>
<sequence length="861" mass="93432">MASTQIAVLFMMTVCLIGGTLSHPMSLKLPDGQACSEFCLTGCNPKSGVCDDCVGGWFGDLCEFSCDENCALCNRTNGECIECSRGWYGEFCDIACEGKCLSCDYVNGNCQKCKDARWGPDCSQSCPDNCVSCDIETGECRSCNKGHYGLNCTETCGHCWKQVCGRISGECVYECEEGWFGARCKDRCLANCSVCNDQDKCSICHPGLVGSKCDTKCPGVCSECMYDPTSELVSCTACTSGLKLPARDCTCRDDMCLTFSSEGGKNICTQCKNGTVEYLGTCCPCAHCQGGNDNCHSAHGCTKGCEPGFYSTASGCDKPCGADHCTLCQLTRGSAKICTLCEDGWYPQEEGCHACSENCAGEGHHCNNETGVCLYGCVEGWNNLHCDSKCNETCVICDNDQGICKSCDLGFWGIQCENLCPDNCKLCNITGGACFICEKGYVGVNCTPACRNCEEERCQLDTGICDIGCKQGWFGDVCSQRCPQGCLSCDSAESCQECLPGLAGEFCQHKCPEKCKECFYDDFTEEVHCESCVGDYQIEQKSCECTISKCIEHETRVNIQRCKSCEQGWFPYMQSCCPCSNCNQGQNICERLGKCYDGCGFTPSIEVTGCSTKCNTSHCTWCEVSASRSESCLMCSEGRYPTQNGCQGCSSHCAGAGKKCDNITGNCLHGCRQGWHGGRCLTRCNDNCAQCNETLGVCHACDPGFWGDECENTCESGCKQCTSDIDQCESDKTYCNLTSGHCLHGCNPGLFGMSCDTHCKRCKLDKCDQDNGQCLAGCIKGWKGLHCDVRISSGFEPMMGPVVGGAVGMCLVIIIMLVAFVCFIRKQKFSASLKIRGHHHHHPHHHPNHHPHHHHKKTSKG</sequence>
<feature type="domain" description="EGF-like" evidence="5">
    <location>
        <begin position="389"/>
        <end position="417"/>
    </location>
</feature>
<keyword evidence="7" id="KW-1185">Reference proteome</keyword>
<feature type="signal peptide" evidence="4">
    <location>
        <begin position="1"/>
        <end position="22"/>
    </location>
</feature>
<accession>A0A210QCI9</accession>
<comment type="caution">
    <text evidence="6">The sequence shown here is derived from an EMBL/GenBank/DDBJ whole genome shotgun (WGS) entry which is preliminary data.</text>
</comment>
<evidence type="ECO:0000256" key="4">
    <source>
        <dbReference type="SAM" id="SignalP"/>
    </source>
</evidence>
<organism evidence="6 7">
    <name type="scientific">Mizuhopecten yessoensis</name>
    <name type="common">Japanese scallop</name>
    <name type="synonym">Patinopecten yessoensis</name>
    <dbReference type="NCBI Taxonomy" id="6573"/>
    <lineage>
        <taxon>Eukaryota</taxon>
        <taxon>Metazoa</taxon>
        <taxon>Spiralia</taxon>
        <taxon>Lophotrochozoa</taxon>
        <taxon>Mollusca</taxon>
        <taxon>Bivalvia</taxon>
        <taxon>Autobranchia</taxon>
        <taxon>Pteriomorphia</taxon>
        <taxon>Pectinida</taxon>
        <taxon>Pectinoidea</taxon>
        <taxon>Pectinidae</taxon>
        <taxon>Mizuhopecten</taxon>
    </lineage>
</organism>
<name>A0A210QCI9_MIZYE</name>
<keyword evidence="3" id="KW-1133">Transmembrane helix</keyword>
<feature type="domain" description="EGF-like" evidence="5">
    <location>
        <begin position="216"/>
        <end position="250"/>
    </location>
</feature>
<evidence type="ECO:0000259" key="5">
    <source>
        <dbReference type="SMART" id="SM00181"/>
    </source>
</evidence>
<dbReference type="EMBL" id="NEDP02004182">
    <property type="protein sequence ID" value="OWF46459.1"/>
    <property type="molecule type" value="Genomic_DNA"/>
</dbReference>
<dbReference type="PANTHER" id="PTHR24043">
    <property type="entry name" value="SCAVENGER RECEPTOR CLASS F"/>
    <property type="match status" value="1"/>
</dbReference>
<dbReference type="GO" id="GO:0005044">
    <property type="term" value="F:scavenger receptor activity"/>
    <property type="evidence" value="ECO:0007669"/>
    <property type="project" value="InterPro"/>
</dbReference>
<reference evidence="6 7" key="1">
    <citation type="journal article" date="2017" name="Nat. Ecol. Evol.">
        <title>Scallop genome provides insights into evolution of bilaterian karyotype and development.</title>
        <authorList>
            <person name="Wang S."/>
            <person name="Zhang J."/>
            <person name="Jiao W."/>
            <person name="Li J."/>
            <person name="Xun X."/>
            <person name="Sun Y."/>
            <person name="Guo X."/>
            <person name="Huan P."/>
            <person name="Dong B."/>
            <person name="Zhang L."/>
            <person name="Hu X."/>
            <person name="Sun X."/>
            <person name="Wang J."/>
            <person name="Zhao C."/>
            <person name="Wang Y."/>
            <person name="Wang D."/>
            <person name="Huang X."/>
            <person name="Wang R."/>
            <person name="Lv J."/>
            <person name="Li Y."/>
            <person name="Zhang Z."/>
            <person name="Liu B."/>
            <person name="Lu W."/>
            <person name="Hui Y."/>
            <person name="Liang J."/>
            <person name="Zhou Z."/>
            <person name="Hou R."/>
            <person name="Li X."/>
            <person name="Liu Y."/>
            <person name="Li H."/>
            <person name="Ning X."/>
            <person name="Lin Y."/>
            <person name="Zhao L."/>
            <person name="Xing Q."/>
            <person name="Dou J."/>
            <person name="Li Y."/>
            <person name="Mao J."/>
            <person name="Guo H."/>
            <person name="Dou H."/>
            <person name="Li T."/>
            <person name="Mu C."/>
            <person name="Jiang W."/>
            <person name="Fu Q."/>
            <person name="Fu X."/>
            <person name="Miao Y."/>
            <person name="Liu J."/>
            <person name="Yu Q."/>
            <person name="Li R."/>
            <person name="Liao H."/>
            <person name="Li X."/>
            <person name="Kong Y."/>
            <person name="Jiang Z."/>
            <person name="Chourrout D."/>
            <person name="Li R."/>
            <person name="Bao Z."/>
        </authorList>
    </citation>
    <scope>NUCLEOTIDE SEQUENCE [LARGE SCALE GENOMIC DNA]</scope>
    <source>
        <strain evidence="6 7">PY_sf001</strain>
    </source>
</reference>
<feature type="transmembrane region" description="Helical" evidence="3">
    <location>
        <begin position="802"/>
        <end position="824"/>
    </location>
</feature>
<feature type="domain" description="EGF-like" evidence="5">
    <location>
        <begin position="683"/>
        <end position="711"/>
    </location>
</feature>
<dbReference type="Proteomes" id="UP000242188">
    <property type="component" value="Unassembled WGS sequence"/>
</dbReference>